<feature type="transmembrane region" description="Helical" evidence="2">
    <location>
        <begin position="47"/>
        <end position="68"/>
    </location>
</feature>
<comment type="caution">
    <text evidence="3">The sequence shown here is derived from an EMBL/GenBank/DDBJ whole genome shotgun (WGS) entry which is preliminary data.</text>
</comment>
<accession>A0AAD4X9I1</accession>
<gene>
    <name evidence="3" type="ORF">MKW98_011689</name>
</gene>
<feature type="region of interest" description="Disordered" evidence="1">
    <location>
        <begin position="1"/>
        <end position="32"/>
    </location>
</feature>
<dbReference type="PANTHER" id="PTHR33728:SF3">
    <property type="entry name" value="MULTIDRUG RESISTANCE PROTEIN"/>
    <property type="match status" value="1"/>
</dbReference>
<dbReference type="EMBL" id="JAJJMB010012966">
    <property type="protein sequence ID" value="KAI3872197.1"/>
    <property type="molecule type" value="Genomic_DNA"/>
</dbReference>
<proteinExistence type="predicted"/>
<organism evidence="3 4">
    <name type="scientific">Papaver atlanticum</name>
    <dbReference type="NCBI Taxonomy" id="357466"/>
    <lineage>
        <taxon>Eukaryota</taxon>
        <taxon>Viridiplantae</taxon>
        <taxon>Streptophyta</taxon>
        <taxon>Embryophyta</taxon>
        <taxon>Tracheophyta</taxon>
        <taxon>Spermatophyta</taxon>
        <taxon>Magnoliopsida</taxon>
        <taxon>Ranunculales</taxon>
        <taxon>Papaveraceae</taxon>
        <taxon>Papaveroideae</taxon>
        <taxon>Papaver</taxon>
    </lineage>
</organism>
<dbReference type="PANTHER" id="PTHR33728">
    <property type="entry name" value="CTTNBP 2 AMINO-TERMINAL-LIKE PROTEIN"/>
    <property type="match status" value="1"/>
</dbReference>
<evidence type="ECO:0000256" key="1">
    <source>
        <dbReference type="SAM" id="MobiDB-lite"/>
    </source>
</evidence>
<evidence type="ECO:0000313" key="4">
    <source>
        <dbReference type="Proteomes" id="UP001202328"/>
    </source>
</evidence>
<keyword evidence="2" id="KW-1133">Transmembrane helix</keyword>
<sequence length="157" mass="17238">MSSFHAERPKPWYDYTSANPTPSQSGGSGRGGYQEVPWKGFGTSVDAISFGFVATAILVSMFIIMAIFEHLIRPKPTFSSPQDAAQRSFEMGEMRVRIHTLEKLGNSRTVPTSYSPGFSVLMPGEHCPTFIAQPAPLPCPREEIYWPSHGNAFVAAP</sequence>
<protein>
    <submittedName>
        <fullName evidence="3">Uncharacterized protein</fullName>
    </submittedName>
</protein>
<keyword evidence="2" id="KW-0812">Transmembrane</keyword>
<feature type="compositionally biased region" description="Basic and acidic residues" evidence="1">
    <location>
        <begin position="1"/>
        <end position="11"/>
    </location>
</feature>
<dbReference type="Proteomes" id="UP001202328">
    <property type="component" value="Unassembled WGS sequence"/>
</dbReference>
<reference evidence="3" key="1">
    <citation type="submission" date="2022-04" db="EMBL/GenBank/DDBJ databases">
        <title>A functionally conserved STORR gene fusion in Papaver species that diverged 16.8 million years ago.</title>
        <authorList>
            <person name="Catania T."/>
        </authorList>
    </citation>
    <scope>NUCLEOTIDE SEQUENCE</scope>
    <source>
        <strain evidence="3">S-188037</strain>
    </source>
</reference>
<evidence type="ECO:0000313" key="3">
    <source>
        <dbReference type="EMBL" id="KAI3872197.1"/>
    </source>
</evidence>
<evidence type="ECO:0000256" key="2">
    <source>
        <dbReference type="SAM" id="Phobius"/>
    </source>
</evidence>
<keyword evidence="4" id="KW-1185">Reference proteome</keyword>
<dbReference type="AlphaFoldDB" id="A0AAD4X9I1"/>
<name>A0AAD4X9I1_9MAGN</name>
<keyword evidence="2" id="KW-0472">Membrane</keyword>